<evidence type="ECO:0000256" key="1">
    <source>
        <dbReference type="SAM" id="Coils"/>
    </source>
</evidence>
<sequence length="363" mass="42823">RIFFQLFSAANSLEEEVAFKLIRGSLTTLEKHQAADESEYSEELEEEDVPLMTPQLENKKMPEIDATPGALKAQIVKNPLSQTEEQNTAPAFEIAESDSFNVQLVKAIIQNAEVDDIDAETVNRELFDYYLQTQQTGFQNTEFFERILSQINEPVFVYSDCQEITNYVQFFKDNTLLQFSPEKQYFKFRTQTLLVYSFLAEAFQQSQISQKLLQKFKLETQNWERAETEIQKQLQKSEVRSVENVRKIEIQQQEYKQKMTLVGNIFFKQMGDLLEWFQHSQQSQENTIRRICSTLEKCEEELYKIKQQKYDEKNSAKIEKLQLEEKIQKQREEIQELEKGKLKNWRLVLLQNAALKEKLKELG</sequence>
<dbReference type="AlphaFoldDB" id="A0A146JWS1"/>
<feature type="non-terminal residue" evidence="2">
    <location>
        <position position="363"/>
    </location>
</feature>
<proteinExistence type="predicted"/>
<gene>
    <name evidence="2" type="ORF">TPC1_31425</name>
</gene>
<evidence type="ECO:0000313" key="2">
    <source>
        <dbReference type="EMBL" id="JAP89080.1"/>
    </source>
</evidence>
<feature type="coiled-coil region" evidence="1">
    <location>
        <begin position="306"/>
        <end position="340"/>
    </location>
</feature>
<organism evidence="2">
    <name type="scientific">Trepomonas sp. PC1</name>
    <dbReference type="NCBI Taxonomy" id="1076344"/>
    <lineage>
        <taxon>Eukaryota</taxon>
        <taxon>Metamonada</taxon>
        <taxon>Diplomonadida</taxon>
        <taxon>Hexamitidae</taxon>
        <taxon>Hexamitinae</taxon>
        <taxon>Trepomonas</taxon>
    </lineage>
</organism>
<keyword evidence="1" id="KW-0175">Coiled coil</keyword>
<protein>
    <submittedName>
        <fullName evidence="2">Uncharacterized protein</fullName>
    </submittedName>
</protein>
<feature type="non-terminal residue" evidence="2">
    <location>
        <position position="1"/>
    </location>
</feature>
<accession>A0A146JWS1</accession>
<name>A0A146JWS1_9EUKA</name>
<reference evidence="2" key="1">
    <citation type="submission" date="2015-07" db="EMBL/GenBank/DDBJ databases">
        <title>Adaptation to a free-living lifestyle via gene acquisitions in the diplomonad Trepomonas sp. PC1.</title>
        <authorList>
            <person name="Xu F."/>
            <person name="Jerlstrom-Hultqvist J."/>
            <person name="Kolisko M."/>
            <person name="Simpson A.G.B."/>
            <person name="Roger A.J."/>
            <person name="Svard S.G."/>
            <person name="Andersson J.O."/>
        </authorList>
    </citation>
    <scope>NUCLEOTIDE SEQUENCE</scope>
    <source>
        <strain evidence="2">PC1</strain>
    </source>
</reference>
<dbReference type="EMBL" id="GDID01007526">
    <property type="protein sequence ID" value="JAP89080.1"/>
    <property type="molecule type" value="Transcribed_RNA"/>
</dbReference>